<feature type="compositionally biased region" description="Low complexity" evidence="1">
    <location>
        <begin position="29"/>
        <end position="64"/>
    </location>
</feature>
<evidence type="ECO:0000256" key="1">
    <source>
        <dbReference type="SAM" id="MobiDB-lite"/>
    </source>
</evidence>
<feature type="region of interest" description="Disordered" evidence="1">
    <location>
        <begin position="1"/>
        <end position="257"/>
    </location>
</feature>
<sequence length="427" mass="47016">MSVSLTTSVPSTSSRSTGSSSYLPRRTTSYGSGLPYSSPYERSSGYSSASRSSYTPSSSTSSYPRVRFEYRSKTPTAATTSDYSKLGRYDRDYKSMSRFDRESSKGSPEEDVETTFQKLYNRYVKDADSPESDNSEANIPEIRKFVSHSEAEYSCEDEESEEDESEDEFGKLRAKINLQELTPRASTEKDSTPAAVEFIPGEKREAENGPQTEVAADKSEPEKIDDKREEEMKKEEEKTKKEKKTAASDFAEKFKDLKLSPVKIEPRKLKSPVSALEKAMKLDRILNPEPKKVSPVTNGADKSTLAAKNTSPVSSKTSALRAGSKSPSPAPRITVSAPQKAPSKSRSVSRDSTNTVITAPAKAEVDEKKTSKRASRRDRTLEQLCAKLEPILKAQKEAEASSEASTEESPEVGGLMCLEVILHLVAL</sequence>
<gene>
    <name evidence="2" type="ORF">L596_007439</name>
</gene>
<feature type="compositionally biased region" description="Basic and acidic residues" evidence="1">
    <location>
        <begin position="85"/>
        <end position="108"/>
    </location>
</feature>
<proteinExistence type="predicted"/>
<feature type="compositionally biased region" description="Low complexity" evidence="1">
    <location>
        <begin position="1"/>
        <end position="21"/>
    </location>
</feature>
<feature type="compositionally biased region" description="Polar residues" evidence="1">
    <location>
        <begin position="342"/>
        <end position="357"/>
    </location>
</feature>
<organism evidence="2 3">
    <name type="scientific">Steinernema carpocapsae</name>
    <name type="common">Entomopathogenic nematode</name>
    <dbReference type="NCBI Taxonomy" id="34508"/>
    <lineage>
        <taxon>Eukaryota</taxon>
        <taxon>Metazoa</taxon>
        <taxon>Ecdysozoa</taxon>
        <taxon>Nematoda</taxon>
        <taxon>Chromadorea</taxon>
        <taxon>Rhabditida</taxon>
        <taxon>Tylenchina</taxon>
        <taxon>Panagrolaimomorpha</taxon>
        <taxon>Strongyloidoidea</taxon>
        <taxon>Steinernematidae</taxon>
        <taxon>Steinernema</taxon>
    </lineage>
</organism>
<keyword evidence="3" id="KW-1185">Reference proteome</keyword>
<feature type="compositionally biased region" description="Basic and acidic residues" evidence="1">
    <location>
        <begin position="215"/>
        <end position="257"/>
    </location>
</feature>
<protein>
    <submittedName>
        <fullName evidence="2">Uncharacterized protein</fullName>
    </submittedName>
</protein>
<reference evidence="2 3" key="2">
    <citation type="journal article" date="2019" name="G3 (Bethesda)">
        <title>Hybrid Assembly of the Genome of the Entomopathogenic Nematode Steinernema carpocapsae Identifies the X-Chromosome.</title>
        <authorList>
            <person name="Serra L."/>
            <person name="Macchietto M."/>
            <person name="Macias-Munoz A."/>
            <person name="McGill C.J."/>
            <person name="Rodriguez I.M."/>
            <person name="Rodriguez B."/>
            <person name="Murad R."/>
            <person name="Mortazavi A."/>
        </authorList>
    </citation>
    <scope>NUCLEOTIDE SEQUENCE [LARGE SCALE GENOMIC DNA]</scope>
    <source>
        <strain evidence="2 3">ALL</strain>
    </source>
</reference>
<evidence type="ECO:0000313" key="2">
    <source>
        <dbReference type="EMBL" id="TKR92870.1"/>
    </source>
</evidence>
<dbReference type="OrthoDB" id="5875922at2759"/>
<feature type="compositionally biased region" description="Polar residues" evidence="1">
    <location>
        <begin position="73"/>
        <end position="83"/>
    </location>
</feature>
<name>A0A4U5P9P6_STECR</name>
<accession>A0A4U5P9P6</accession>
<evidence type="ECO:0000313" key="3">
    <source>
        <dbReference type="Proteomes" id="UP000298663"/>
    </source>
</evidence>
<feature type="region of interest" description="Disordered" evidence="1">
    <location>
        <begin position="284"/>
        <end position="382"/>
    </location>
</feature>
<comment type="caution">
    <text evidence="2">The sequence shown here is derived from an EMBL/GenBank/DDBJ whole genome shotgun (WGS) entry which is preliminary data.</text>
</comment>
<reference evidence="2 3" key="1">
    <citation type="journal article" date="2015" name="Genome Biol.">
        <title>Comparative genomics of Steinernema reveals deeply conserved gene regulatory networks.</title>
        <authorList>
            <person name="Dillman A.R."/>
            <person name="Macchietto M."/>
            <person name="Porter C.F."/>
            <person name="Rogers A."/>
            <person name="Williams B."/>
            <person name="Antoshechkin I."/>
            <person name="Lee M.M."/>
            <person name="Goodwin Z."/>
            <person name="Lu X."/>
            <person name="Lewis E.E."/>
            <person name="Goodrich-Blair H."/>
            <person name="Stock S.P."/>
            <person name="Adams B.J."/>
            <person name="Sternberg P.W."/>
            <person name="Mortazavi A."/>
        </authorList>
    </citation>
    <scope>NUCLEOTIDE SEQUENCE [LARGE SCALE GENOMIC DNA]</scope>
    <source>
        <strain evidence="2 3">ALL</strain>
    </source>
</reference>
<dbReference type="Proteomes" id="UP000298663">
    <property type="component" value="Unassembled WGS sequence"/>
</dbReference>
<feature type="compositionally biased region" description="Polar residues" evidence="1">
    <location>
        <begin position="295"/>
        <end position="318"/>
    </location>
</feature>
<feature type="compositionally biased region" description="Acidic residues" evidence="1">
    <location>
        <begin position="153"/>
        <end position="167"/>
    </location>
</feature>
<dbReference type="AlphaFoldDB" id="A0A4U5P9P6"/>
<feature type="compositionally biased region" description="Basic and acidic residues" evidence="1">
    <location>
        <begin position="141"/>
        <end position="151"/>
    </location>
</feature>
<dbReference type="EMBL" id="AZBU02000002">
    <property type="protein sequence ID" value="TKR92870.1"/>
    <property type="molecule type" value="Genomic_DNA"/>
</dbReference>